<feature type="non-terminal residue" evidence="1">
    <location>
        <position position="1"/>
    </location>
</feature>
<name>A0A9K3GRB9_9EUKA</name>
<gene>
    <name evidence="1" type="ORF">KIPB_015976</name>
</gene>
<organism evidence="1 2">
    <name type="scientific">Kipferlia bialata</name>
    <dbReference type="NCBI Taxonomy" id="797122"/>
    <lineage>
        <taxon>Eukaryota</taxon>
        <taxon>Metamonada</taxon>
        <taxon>Carpediemonas-like organisms</taxon>
        <taxon>Kipferlia</taxon>
    </lineage>
</organism>
<dbReference type="Proteomes" id="UP000265618">
    <property type="component" value="Unassembled WGS sequence"/>
</dbReference>
<proteinExistence type="predicted"/>
<keyword evidence="2" id="KW-1185">Reference proteome</keyword>
<accession>A0A9K3GRB9</accession>
<dbReference type="AlphaFoldDB" id="A0A9K3GRB9"/>
<comment type="caution">
    <text evidence="1">The sequence shown here is derived from an EMBL/GenBank/DDBJ whole genome shotgun (WGS) entry which is preliminary data.</text>
</comment>
<evidence type="ECO:0000313" key="1">
    <source>
        <dbReference type="EMBL" id="GIQ92293.1"/>
    </source>
</evidence>
<evidence type="ECO:0000313" key="2">
    <source>
        <dbReference type="Proteomes" id="UP000265618"/>
    </source>
</evidence>
<protein>
    <submittedName>
        <fullName evidence="1">Uncharacterized protein</fullName>
    </submittedName>
</protein>
<dbReference type="EMBL" id="BDIP01009366">
    <property type="protein sequence ID" value="GIQ92293.1"/>
    <property type="molecule type" value="Genomic_DNA"/>
</dbReference>
<reference evidence="1 2" key="1">
    <citation type="journal article" date="2018" name="PLoS ONE">
        <title>The draft genome of Kipferlia bialata reveals reductive genome evolution in fornicate parasites.</title>
        <authorList>
            <person name="Tanifuji G."/>
            <person name="Takabayashi S."/>
            <person name="Kume K."/>
            <person name="Takagi M."/>
            <person name="Nakayama T."/>
            <person name="Kamikawa R."/>
            <person name="Inagaki Y."/>
            <person name="Hashimoto T."/>
        </authorList>
    </citation>
    <scope>NUCLEOTIDE SEQUENCE [LARGE SCALE GENOMIC DNA]</scope>
    <source>
        <strain evidence="1">NY0173</strain>
    </source>
</reference>
<sequence length="25" mass="2743">MHGTQGVWAMTMWMTCQRSGTALSA</sequence>